<feature type="compositionally biased region" description="Basic and acidic residues" evidence="1">
    <location>
        <begin position="216"/>
        <end position="238"/>
    </location>
</feature>
<reference evidence="3" key="2">
    <citation type="journal article" date="2014" name="ISME J.">
        <title>Microbial stratification in low pH oxic and suboxic macroscopic growths along an acid mine drainage.</title>
        <authorList>
            <person name="Mendez-Garcia C."/>
            <person name="Mesa V."/>
            <person name="Sprenger R.R."/>
            <person name="Richter M."/>
            <person name="Diez M.S."/>
            <person name="Solano J."/>
            <person name="Bargiela R."/>
            <person name="Golyshina O.V."/>
            <person name="Manteca A."/>
            <person name="Ramos J.L."/>
            <person name="Gallego J.R."/>
            <person name="Llorente I."/>
            <person name="Martins Dos Santos V.A."/>
            <person name="Jensen O.N."/>
            <person name="Pelaez A.I."/>
            <person name="Sanchez J."/>
            <person name="Ferrer M."/>
        </authorList>
    </citation>
    <scope>NUCLEOTIDE SEQUENCE</scope>
</reference>
<gene>
    <name evidence="3" type="ORF">B1A_05423</name>
</gene>
<proteinExistence type="predicted"/>
<organism evidence="3">
    <name type="scientific">mine drainage metagenome</name>
    <dbReference type="NCBI Taxonomy" id="410659"/>
    <lineage>
        <taxon>unclassified sequences</taxon>
        <taxon>metagenomes</taxon>
        <taxon>ecological metagenomes</taxon>
    </lineage>
</organism>
<protein>
    <submittedName>
        <fullName evidence="3">Major facilitator transporter</fullName>
    </submittedName>
</protein>
<dbReference type="AlphaFoldDB" id="T1BRJ7"/>
<name>T1BRJ7_9ZZZZ</name>
<reference evidence="3" key="1">
    <citation type="submission" date="2013-08" db="EMBL/GenBank/DDBJ databases">
        <authorList>
            <person name="Mendez C."/>
            <person name="Richter M."/>
            <person name="Ferrer M."/>
            <person name="Sanchez J."/>
        </authorList>
    </citation>
    <scope>NUCLEOTIDE SEQUENCE</scope>
</reference>
<keyword evidence="2" id="KW-0472">Membrane</keyword>
<accession>T1BRJ7</accession>
<sequence>LMLLPIDFNYGQFAAILLLCGVSMGAFAAPNRAAVMNSLPARDRGVGGGMNATFQNSAQVLSIGVFFSLMIAGLATTLSGTLIQGLMRHGVSAAVARHIGSLPPVSVLFAAFLGYNPIRTLLGPGVLAHLSAANRAALTGRAFFPELIATPFREGLTAAFSFATAMCLIAAAASWSRGSRYVHEDDLDRGPTSKPNPQRPRPEAPPGRAALVSLDTDAHDSGRPHREETQHDRSNRNA</sequence>
<feature type="transmembrane region" description="Helical" evidence="2">
    <location>
        <begin position="95"/>
        <end position="115"/>
    </location>
</feature>
<evidence type="ECO:0000256" key="2">
    <source>
        <dbReference type="SAM" id="Phobius"/>
    </source>
</evidence>
<comment type="caution">
    <text evidence="3">The sequence shown here is derived from an EMBL/GenBank/DDBJ whole genome shotgun (WGS) entry which is preliminary data.</text>
</comment>
<evidence type="ECO:0000256" key="1">
    <source>
        <dbReference type="SAM" id="MobiDB-lite"/>
    </source>
</evidence>
<feature type="region of interest" description="Disordered" evidence="1">
    <location>
        <begin position="184"/>
        <end position="238"/>
    </location>
</feature>
<feature type="non-terminal residue" evidence="3">
    <location>
        <position position="1"/>
    </location>
</feature>
<dbReference type="EMBL" id="AUZX01003950">
    <property type="protein sequence ID" value="EQD72502.1"/>
    <property type="molecule type" value="Genomic_DNA"/>
</dbReference>
<evidence type="ECO:0000313" key="3">
    <source>
        <dbReference type="EMBL" id="EQD72502.1"/>
    </source>
</evidence>
<keyword evidence="2" id="KW-0812">Transmembrane</keyword>
<keyword evidence="2" id="KW-1133">Transmembrane helix</keyword>
<feature type="transmembrane region" description="Helical" evidence="2">
    <location>
        <begin position="60"/>
        <end position="83"/>
    </location>
</feature>